<dbReference type="AlphaFoldDB" id="A0A1I5T7D3"/>
<dbReference type="Pfam" id="PF03466">
    <property type="entry name" value="LysR_substrate"/>
    <property type="match status" value="1"/>
</dbReference>
<dbReference type="GO" id="GO:0006351">
    <property type="term" value="P:DNA-templated transcription"/>
    <property type="evidence" value="ECO:0007669"/>
    <property type="project" value="TreeGrafter"/>
</dbReference>
<evidence type="ECO:0000256" key="1">
    <source>
        <dbReference type="ARBA" id="ARBA00009437"/>
    </source>
</evidence>
<keyword evidence="4" id="KW-1185">Reference proteome</keyword>
<protein>
    <submittedName>
        <fullName evidence="3">LysR substrate binding domain-containing protein</fullName>
    </submittedName>
</protein>
<dbReference type="Gene3D" id="3.40.190.10">
    <property type="entry name" value="Periplasmic binding protein-like II"/>
    <property type="match status" value="2"/>
</dbReference>
<organism evidence="3 4">
    <name type="scientific">Tranquillimonas alkanivorans</name>
    <dbReference type="NCBI Taxonomy" id="441119"/>
    <lineage>
        <taxon>Bacteria</taxon>
        <taxon>Pseudomonadati</taxon>
        <taxon>Pseudomonadota</taxon>
        <taxon>Alphaproteobacteria</taxon>
        <taxon>Rhodobacterales</taxon>
        <taxon>Roseobacteraceae</taxon>
        <taxon>Tranquillimonas</taxon>
    </lineage>
</organism>
<dbReference type="PANTHER" id="PTHR30537">
    <property type="entry name" value="HTH-TYPE TRANSCRIPTIONAL REGULATOR"/>
    <property type="match status" value="1"/>
</dbReference>
<evidence type="ECO:0000313" key="3">
    <source>
        <dbReference type="EMBL" id="SFP78396.1"/>
    </source>
</evidence>
<dbReference type="GO" id="GO:0043565">
    <property type="term" value="F:sequence-specific DNA binding"/>
    <property type="evidence" value="ECO:0007669"/>
    <property type="project" value="TreeGrafter"/>
</dbReference>
<dbReference type="STRING" id="441119.SAMN04488047_112165"/>
<evidence type="ECO:0000259" key="2">
    <source>
        <dbReference type="Pfam" id="PF03466"/>
    </source>
</evidence>
<evidence type="ECO:0000313" key="4">
    <source>
        <dbReference type="Proteomes" id="UP000199356"/>
    </source>
</evidence>
<feature type="non-terminal residue" evidence="3">
    <location>
        <position position="1"/>
    </location>
</feature>
<accession>A0A1I5T7D3</accession>
<proteinExistence type="inferred from homology"/>
<feature type="domain" description="LysR substrate-binding" evidence="2">
    <location>
        <begin position="3"/>
        <end position="132"/>
    </location>
</feature>
<dbReference type="Proteomes" id="UP000199356">
    <property type="component" value="Unassembled WGS sequence"/>
</dbReference>
<name>A0A1I5T7D3_9RHOB</name>
<sequence length="139" mass="15211">HLKLFDERYTACAAPSLLGQTSFSTPADLAGHPLLQLESRPTAWPDWFRAQGAEPPRVSGMVTDQFSMMIQAAISGLGIALLPDYLARTEIAEGRLEPILRQAVPGTGAYWLAWPERHATARPLASFRDWLESVRPGAG</sequence>
<dbReference type="InterPro" id="IPR058163">
    <property type="entry name" value="LysR-type_TF_proteobact-type"/>
</dbReference>
<comment type="similarity">
    <text evidence="1">Belongs to the LysR transcriptional regulatory family.</text>
</comment>
<dbReference type="GO" id="GO:0003700">
    <property type="term" value="F:DNA-binding transcription factor activity"/>
    <property type="evidence" value="ECO:0007669"/>
    <property type="project" value="TreeGrafter"/>
</dbReference>
<dbReference type="InterPro" id="IPR005119">
    <property type="entry name" value="LysR_subst-bd"/>
</dbReference>
<dbReference type="RefSeq" id="WP_245759279.1">
    <property type="nucleotide sequence ID" value="NZ_FOXA01000012.1"/>
</dbReference>
<gene>
    <name evidence="3" type="ORF">SAMN04488047_112165</name>
</gene>
<reference evidence="3 4" key="1">
    <citation type="submission" date="2016-10" db="EMBL/GenBank/DDBJ databases">
        <authorList>
            <person name="de Groot N.N."/>
        </authorList>
    </citation>
    <scope>NUCLEOTIDE SEQUENCE [LARGE SCALE GENOMIC DNA]</scope>
    <source>
        <strain evidence="3 4">DSM 19547</strain>
    </source>
</reference>
<dbReference type="SUPFAM" id="SSF53850">
    <property type="entry name" value="Periplasmic binding protein-like II"/>
    <property type="match status" value="1"/>
</dbReference>
<dbReference type="PANTHER" id="PTHR30537:SF74">
    <property type="entry name" value="HTH-TYPE TRANSCRIPTIONAL REGULATOR TRPI"/>
    <property type="match status" value="1"/>
</dbReference>
<dbReference type="EMBL" id="FOXA01000012">
    <property type="protein sequence ID" value="SFP78396.1"/>
    <property type="molecule type" value="Genomic_DNA"/>
</dbReference>